<reference evidence="6 7" key="1">
    <citation type="submission" date="2023-06" db="EMBL/GenBank/DDBJ databases">
        <title>Alkalimonas sp., MEB004 an alkaliphilic bacterium isolated from Lonar Lake, India.</title>
        <authorList>
            <person name="Joshi A."/>
            <person name="Thite S."/>
        </authorList>
    </citation>
    <scope>NUCLEOTIDE SEQUENCE [LARGE SCALE GENOMIC DNA]</scope>
    <source>
        <strain evidence="6 7">MEB004</strain>
    </source>
</reference>
<keyword evidence="2" id="KW-0812">Transmembrane</keyword>
<keyword evidence="3" id="KW-1133">Transmembrane helix</keyword>
<comment type="subcellular location">
    <subcellularLocation>
        <location evidence="1">Membrane</location>
        <topology evidence="1">Single-pass membrane protein</topology>
    </subcellularLocation>
</comment>
<keyword evidence="7" id="KW-1185">Reference proteome</keyword>
<evidence type="ECO:0000313" key="7">
    <source>
        <dbReference type="Proteomes" id="UP001339167"/>
    </source>
</evidence>
<evidence type="ECO:0000256" key="2">
    <source>
        <dbReference type="ARBA" id="ARBA00022692"/>
    </source>
</evidence>
<dbReference type="EMBL" id="JAUGZK010000020">
    <property type="protein sequence ID" value="MEE2025995.1"/>
    <property type="molecule type" value="Genomic_DNA"/>
</dbReference>
<evidence type="ECO:0000256" key="1">
    <source>
        <dbReference type="ARBA" id="ARBA00004167"/>
    </source>
</evidence>
<organism evidence="6 7">
    <name type="scientific">Alkalimonas mucilaginosa</name>
    <dbReference type="NCBI Taxonomy" id="3057676"/>
    <lineage>
        <taxon>Bacteria</taxon>
        <taxon>Pseudomonadati</taxon>
        <taxon>Pseudomonadota</taxon>
        <taxon>Gammaproteobacteria</taxon>
        <taxon>Alkalimonas</taxon>
    </lineage>
</organism>
<evidence type="ECO:0000313" key="6">
    <source>
        <dbReference type="EMBL" id="MEE2025995.1"/>
    </source>
</evidence>
<evidence type="ECO:0000259" key="5">
    <source>
        <dbReference type="Pfam" id="PF04357"/>
    </source>
</evidence>
<dbReference type="RefSeq" id="WP_330089303.1">
    <property type="nucleotide sequence ID" value="NZ_JAUGZK010000020.1"/>
</dbReference>
<gene>
    <name evidence="6" type="ORF">QWF21_17275</name>
</gene>
<accession>A0ABU7JJZ1</accession>
<dbReference type="Proteomes" id="UP001339167">
    <property type="component" value="Unassembled WGS sequence"/>
</dbReference>
<dbReference type="Pfam" id="PF04357">
    <property type="entry name" value="TamB"/>
    <property type="match status" value="1"/>
</dbReference>
<protein>
    <submittedName>
        <fullName evidence="6">Translocation/assembly module TamB domain-containing protein</fullName>
    </submittedName>
</protein>
<sequence>MKWLLRLNKGFWYSILLFVLLTAVLAFSQPGLRFNIWLIEYLVPELRIASVQGNLLNGFTLHQLQFEQEQFSIEIEQLSLDNHIPCLFSLSLCVNQLQLDGVRIELATSEAEPGNETLDLNFPAIWNPLPVGIRDLQLHAVELHMPELHLRLEHFQSGFDFWGNRLVIQPTQLHGLAIVSETQEDPEADQAFHWAGLQLPTVQFPLQLDMVEFQLHQLSLNQELLLQHLQFGLLVDRRQLQLIDLTLQHDALELNAQLTVQPQHQYPLDASLRLYHHDIVQSATQATLAITGDLSSLQIQAAVDGALTAVASAELNLMQEHMPLSLQLRSEHLQWPLNAAAQYQLSNSRLDADGNLQQLTTQLTTMLTGQDIPDASLALTAELDKEQLRIERLTLGTLGGKIHGSGELNFASLLNWQSQWQFEQLDPGQHWPDYQGLLFGSSRIEGQLTAEQGWQLRIPDMQLSGWLRQFPLRLDGQLQLQDLDGSGAIELSALPLRIHHGQNRLELQGRLTEQWQMTAQLMIDDLADSLPDAEGQIHSHILLSGPRMAPVAELELTATDIRWQNEFQLGLAQLSGSIDAGEPIQSSLQLELAQASFDQFSLDSASLQLEGNELDHHLQLTLAGKPLSAQMHLSGRFDREQLSWSGFWQSARLDTELGSWQLQHAMALQLQPMEQQLLIGAHCWLRQDASLCLQEDSELSAERADISLALHAFELSWLEPWLPLYAELSGQLQAESHINWRADSPLQAEVQVSSAQGIAGYHLDHPIQLPWSNLQLQARLQQDLLELDWQLAVTEQGAMHGQLQLTELSGNDRQLMAELHIDQFSFEFLQPLLDEYSQLTAMLNSHIQIQGPLLQPEVTGHLTIGDLSVRGQLSPIDVERGEVAIQFKNDSAVLQGFIQTPQGQLRMQGDSQWADLAAWQATLKVQGDPLSVQMPLGRMRLQPDLQLTATPERALLTGAIDIPWARLVIDSLPDAAVSVSRDEVMVNEHFEPLTDSSDSRPFPIHSDIRIRFGDEVRFAAFGLRSHIRGNLQVRQESNQPRLYGELNLVDGTFRSYGQDLQIRRGQILFNGPADQPFLNLEAIRNPDNIEDDVIAGIRVNGPADEPNLQIFSEPAMAQANATSYLLLGRNLDSESGSGANPVTTSLIGLGLASSSKLVGSIGEAFGVQDLALDTAGSGDQSQVTVSGYLTRNLQVKYGVGIFEPFGEFTLRYRLMRNLYLESVTGLEQSVDLLYRFEFN</sequence>
<name>A0ABU7JJZ1_9GAMM</name>
<proteinExistence type="predicted"/>
<comment type="caution">
    <text evidence="6">The sequence shown here is derived from an EMBL/GenBank/DDBJ whole genome shotgun (WGS) entry which is preliminary data.</text>
</comment>
<feature type="domain" description="Translocation and assembly module TamB C-terminal" evidence="5">
    <location>
        <begin position="901"/>
        <end position="1238"/>
    </location>
</feature>
<dbReference type="PANTHER" id="PTHR36985">
    <property type="entry name" value="TRANSLOCATION AND ASSEMBLY MODULE SUBUNIT TAMB"/>
    <property type="match status" value="1"/>
</dbReference>
<dbReference type="PANTHER" id="PTHR36985:SF1">
    <property type="entry name" value="TRANSLOCATION AND ASSEMBLY MODULE SUBUNIT TAMB"/>
    <property type="match status" value="1"/>
</dbReference>
<dbReference type="InterPro" id="IPR007452">
    <property type="entry name" value="TamB_C"/>
</dbReference>
<evidence type="ECO:0000256" key="4">
    <source>
        <dbReference type="ARBA" id="ARBA00023136"/>
    </source>
</evidence>
<keyword evidence="4" id="KW-0472">Membrane</keyword>
<evidence type="ECO:0000256" key="3">
    <source>
        <dbReference type="ARBA" id="ARBA00022989"/>
    </source>
</evidence>